<dbReference type="RefSeq" id="WP_083362784.1">
    <property type="nucleotide sequence ID" value="NZ_LT629742.1"/>
</dbReference>
<reference evidence="2" key="1">
    <citation type="submission" date="2016-10" db="EMBL/GenBank/DDBJ databases">
        <authorList>
            <person name="Varghese N."/>
            <person name="Submissions S."/>
        </authorList>
    </citation>
    <scope>NUCLEOTIDE SEQUENCE [LARGE SCALE GENOMIC DNA]</scope>
    <source>
        <strain evidence="2">DSM 21772</strain>
    </source>
</reference>
<name>A0A1H1NLY2_9MICO</name>
<gene>
    <name evidence="1" type="ORF">SAMN04489834_0672</name>
</gene>
<organism evidence="1 2">
    <name type="scientific">Microterricola viridarii</name>
    <dbReference type="NCBI Taxonomy" id="412690"/>
    <lineage>
        <taxon>Bacteria</taxon>
        <taxon>Bacillati</taxon>
        <taxon>Actinomycetota</taxon>
        <taxon>Actinomycetes</taxon>
        <taxon>Micrococcales</taxon>
        <taxon>Microbacteriaceae</taxon>
        <taxon>Microterricola</taxon>
    </lineage>
</organism>
<sequence>MHNLNFDPVELADFTEAVAPANWKVFEDRGALVASNGETHFYISENDTGTFTIETNDRDHNSKKTWEADLSTSSFALRYLLIALGRSFSPARATGLGQLMRLEGLPEEASVVAAQRAPGETSSSRDELFFAGNYVGTFRRLGLELHYAGLAAGLLPLELRQIAALFRDGTLPESVKRTPSS</sequence>
<proteinExistence type="predicted"/>
<dbReference type="AlphaFoldDB" id="A0A1H1NLY2"/>
<keyword evidence="2" id="KW-1185">Reference proteome</keyword>
<protein>
    <submittedName>
        <fullName evidence="1">Uncharacterized protein</fullName>
    </submittedName>
</protein>
<dbReference type="EMBL" id="LT629742">
    <property type="protein sequence ID" value="SDR99927.1"/>
    <property type="molecule type" value="Genomic_DNA"/>
</dbReference>
<evidence type="ECO:0000313" key="1">
    <source>
        <dbReference type="EMBL" id="SDR99927.1"/>
    </source>
</evidence>
<accession>A0A1H1NLY2</accession>
<dbReference type="STRING" id="412690.SAMN04489834_0672"/>
<dbReference type="Proteomes" id="UP000181956">
    <property type="component" value="Chromosome I"/>
</dbReference>
<evidence type="ECO:0000313" key="2">
    <source>
        <dbReference type="Proteomes" id="UP000181956"/>
    </source>
</evidence>